<evidence type="ECO:0000256" key="4">
    <source>
        <dbReference type="ARBA" id="ARBA00022989"/>
    </source>
</evidence>
<feature type="transmembrane region" description="Helical" evidence="6">
    <location>
        <begin position="164"/>
        <end position="183"/>
    </location>
</feature>
<dbReference type="AlphaFoldDB" id="A0A538SJ30"/>
<keyword evidence="2" id="KW-1003">Cell membrane</keyword>
<evidence type="ECO:0000313" key="8">
    <source>
        <dbReference type="EMBL" id="TMQ51371.1"/>
    </source>
</evidence>
<dbReference type="GO" id="GO:0005886">
    <property type="term" value="C:plasma membrane"/>
    <property type="evidence" value="ECO:0007669"/>
    <property type="project" value="UniProtKB-SubCell"/>
</dbReference>
<keyword evidence="3 6" id="KW-0812">Transmembrane</keyword>
<evidence type="ECO:0000259" key="7">
    <source>
        <dbReference type="Pfam" id="PF05231"/>
    </source>
</evidence>
<keyword evidence="5 6" id="KW-0472">Membrane</keyword>
<evidence type="ECO:0000313" key="9">
    <source>
        <dbReference type="Proteomes" id="UP000320184"/>
    </source>
</evidence>
<evidence type="ECO:0000256" key="3">
    <source>
        <dbReference type="ARBA" id="ARBA00022692"/>
    </source>
</evidence>
<organism evidence="8 9">
    <name type="scientific">Eiseniibacteriota bacterium</name>
    <dbReference type="NCBI Taxonomy" id="2212470"/>
    <lineage>
        <taxon>Bacteria</taxon>
        <taxon>Candidatus Eiseniibacteriota</taxon>
    </lineage>
</organism>
<feature type="transmembrane region" description="Helical" evidence="6">
    <location>
        <begin position="81"/>
        <end position="103"/>
    </location>
</feature>
<name>A0A538SJ30_UNCEI</name>
<dbReference type="PANTHER" id="PTHR45530">
    <property type="entry name" value="SENSORY TRANSDUCTION HISTIDINE KINASE"/>
    <property type="match status" value="1"/>
</dbReference>
<dbReference type="PANTHER" id="PTHR45530:SF3">
    <property type="entry name" value="TWO-COMPONENT SYSTEM NARL FAMILY SENSOR HISTIDINE KINASE BARA"/>
    <property type="match status" value="1"/>
</dbReference>
<protein>
    <recommendedName>
        <fullName evidence="7">MASE1 domain-containing protein</fullName>
    </recommendedName>
</protein>
<feature type="transmembrane region" description="Helical" evidence="6">
    <location>
        <begin position="14"/>
        <end position="33"/>
    </location>
</feature>
<dbReference type="Pfam" id="PF05231">
    <property type="entry name" value="MASE1"/>
    <property type="match status" value="1"/>
</dbReference>
<evidence type="ECO:0000256" key="2">
    <source>
        <dbReference type="ARBA" id="ARBA00022475"/>
    </source>
</evidence>
<feature type="transmembrane region" description="Helical" evidence="6">
    <location>
        <begin position="124"/>
        <end position="152"/>
    </location>
</feature>
<evidence type="ECO:0000256" key="1">
    <source>
        <dbReference type="ARBA" id="ARBA00004651"/>
    </source>
</evidence>
<dbReference type="InterPro" id="IPR007895">
    <property type="entry name" value="MASE1"/>
</dbReference>
<reference evidence="8 9" key="1">
    <citation type="journal article" date="2019" name="Nat. Microbiol.">
        <title>Mediterranean grassland soil C-N compound turnover is dependent on rainfall and depth, and is mediated by genomically divergent microorganisms.</title>
        <authorList>
            <person name="Diamond S."/>
            <person name="Andeer P.F."/>
            <person name="Li Z."/>
            <person name="Crits-Christoph A."/>
            <person name="Burstein D."/>
            <person name="Anantharaman K."/>
            <person name="Lane K.R."/>
            <person name="Thomas B.C."/>
            <person name="Pan C."/>
            <person name="Northen T.R."/>
            <person name="Banfield J.F."/>
        </authorList>
    </citation>
    <scope>NUCLEOTIDE SEQUENCE [LARGE SCALE GENOMIC DNA]</scope>
    <source>
        <strain evidence="8">WS_3</strain>
    </source>
</reference>
<keyword evidence="4 6" id="KW-1133">Transmembrane helix</keyword>
<feature type="transmembrane region" description="Helical" evidence="6">
    <location>
        <begin position="45"/>
        <end position="69"/>
    </location>
</feature>
<proteinExistence type="predicted"/>
<gene>
    <name evidence="8" type="ORF">E6K73_05860</name>
</gene>
<dbReference type="Proteomes" id="UP000320184">
    <property type="component" value="Unassembled WGS sequence"/>
</dbReference>
<evidence type="ECO:0000256" key="5">
    <source>
        <dbReference type="ARBA" id="ARBA00023136"/>
    </source>
</evidence>
<accession>A0A538SJ30</accession>
<comment type="subcellular location">
    <subcellularLocation>
        <location evidence="1">Cell membrane</location>
        <topology evidence="1">Multi-pass membrane protein</topology>
    </subcellularLocation>
</comment>
<evidence type="ECO:0000256" key="6">
    <source>
        <dbReference type="SAM" id="Phobius"/>
    </source>
</evidence>
<dbReference type="EMBL" id="VBOT01000072">
    <property type="protein sequence ID" value="TMQ51371.1"/>
    <property type="molecule type" value="Genomic_DNA"/>
</dbReference>
<comment type="caution">
    <text evidence="8">The sequence shown here is derived from an EMBL/GenBank/DDBJ whole genome shotgun (WGS) entry which is preliminary data.</text>
</comment>
<sequence length="237" mass="25160">MAISKQALKLVTQILGAAVLYYGAARLGLLLAFEKTNATPVWPPSGIALALILLFGYRVWPGILLGAFLANFVVFEANGAALTHSILLTSGLIAAGNTLEALLGAHLLSRWGACRDPLGRVRDVFRFVLAAPLMCLASAGVGPTALAMAGIVPWSLYKTIWMTWWLGDVTGVLVVTPLLVSWSRRSWVRPHPRRAAEATLLTGLLPIVCQLAFGGWQGGAHVHAPLSASGRAGPRQP</sequence>
<feature type="domain" description="MASE1" evidence="7">
    <location>
        <begin position="18"/>
        <end position="205"/>
    </location>
</feature>